<proteinExistence type="predicted"/>
<dbReference type="Proteomes" id="UP000054498">
    <property type="component" value="Unassembled WGS sequence"/>
</dbReference>
<dbReference type="InterPro" id="IPR016024">
    <property type="entry name" value="ARM-type_fold"/>
</dbReference>
<dbReference type="KEGG" id="mng:MNEG_13044"/>
<reference evidence="1 2" key="1">
    <citation type="journal article" date="2013" name="BMC Genomics">
        <title>Reconstruction of the lipid metabolism for the microalga Monoraphidium neglectum from its genome sequence reveals characteristics suitable for biofuel production.</title>
        <authorList>
            <person name="Bogen C."/>
            <person name="Al-Dilaimi A."/>
            <person name="Albersmeier A."/>
            <person name="Wichmann J."/>
            <person name="Grundmann M."/>
            <person name="Rupp O."/>
            <person name="Lauersen K.J."/>
            <person name="Blifernez-Klassen O."/>
            <person name="Kalinowski J."/>
            <person name="Goesmann A."/>
            <person name="Mussgnug J.H."/>
            <person name="Kruse O."/>
        </authorList>
    </citation>
    <scope>NUCLEOTIDE SEQUENCE [LARGE SCALE GENOMIC DNA]</scope>
    <source>
        <strain evidence="1 2">SAG 48.87</strain>
    </source>
</reference>
<keyword evidence="2" id="KW-1185">Reference proteome</keyword>
<protein>
    <submittedName>
        <fullName evidence="1">Uncharacterized protein</fullName>
    </submittedName>
</protein>
<dbReference type="EMBL" id="KK103810">
    <property type="protein sequence ID" value="KIY94919.1"/>
    <property type="molecule type" value="Genomic_DNA"/>
</dbReference>
<organism evidence="1 2">
    <name type="scientific">Monoraphidium neglectum</name>
    <dbReference type="NCBI Taxonomy" id="145388"/>
    <lineage>
        <taxon>Eukaryota</taxon>
        <taxon>Viridiplantae</taxon>
        <taxon>Chlorophyta</taxon>
        <taxon>core chlorophytes</taxon>
        <taxon>Chlorophyceae</taxon>
        <taxon>CS clade</taxon>
        <taxon>Sphaeropleales</taxon>
        <taxon>Selenastraceae</taxon>
        <taxon>Monoraphidium</taxon>
    </lineage>
</organism>
<evidence type="ECO:0000313" key="2">
    <source>
        <dbReference type="Proteomes" id="UP000054498"/>
    </source>
</evidence>
<dbReference type="RefSeq" id="XP_013893939.1">
    <property type="nucleotide sequence ID" value="XM_014038485.1"/>
</dbReference>
<name>A0A0D2LTE6_9CHLO</name>
<dbReference type="SUPFAM" id="SSF48371">
    <property type="entry name" value="ARM repeat"/>
    <property type="match status" value="1"/>
</dbReference>
<dbReference type="GeneID" id="25730467"/>
<dbReference type="AlphaFoldDB" id="A0A0D2LTE6"/>
<accession>A0A0D2LTE6</accession>
<gene>
    <name evidence="1" type="ORF">MNEG_13044</name>
</gene>
<sequence length="221" mass="22396">MVTLLKKGAKLTDAMQQRVRGMYTRLQTACNEDLQAPLSQGVWRALRDLMRSKPGLVLDYAAGMMASVLVNSPVRKQQALEMPTVAAVIVDRIATGSPHSQLACCTALGVLADTPAGAAAVAAAQPTSKPAPAALASLVVAATGAAAAAAGHGGDPARPDEAVADSLGRLLTVTLGTLSNLGRERILDADVVSSTPGPGGFGCFGALVVCVWGVRVSLLGS</sequence>
<evidence type="ECO:0000313" key="1">
    <source>
        <dbReference type="EMBL" id="KIY94919.1"/>
    </source>
</evidence>